<evidence type="ECO:0000313" key="4">
    <source>
        <dbReference type="EMBL" id="MFC0627236.1"/>
    </source>
</evidence>
<feature type="domain" description="Transposase IS30-like HTH" evidence="3">
    <location>
        <begin position="5"/>
        <end position="45"/>
    </location>
</feature>
<feature type="region of interest" description="Disordered" evidence="1">
    <location>
        <begin position="34"/>
        <end position="78"/>
    </location>
</feature>
<name>A0ABV6QRI3_9ACTN</name>
<protein>
    <submittedName>
        <fullName evidence="4">Helix-turn-helix domain-containing protein</fullName>
    </submittedName>
</protein>
<accession>A0ABV6QRI3</accession>
<dbReference type="Proteomes" id="UP001589890">
    <property type="component" value="Unassembled WGS sequence"/>
</dbReference>
<dbReference type="Gene3D" id="1.10.10.10">
    <property type="entry name" value="Winged helix-like DNA-binding domain superfamily/Winged helix DNA-binding domain"/>
    <property type="match status" value="1"/>
</dbReference>
<dbReference type="InterPro" id="IPR036390">
    <property type="entry name" value="WH_DNA-bd_sf"/>
</dbReference>
<dbReference type="SUPFAM" id="SSF46689">
    <property type="entry name" value="Homeodomain-like"/>
    <property type="match status" value="1"/>
</dbReference>
<keyword evidence="5" id="KW-1185">Reference proteome</keyword>
<evidence type="ECO:0000259" key="2">
    <source>
        <dbReference type="Pfam" id="PF12802"/>
    </source>
</evidence>
<dbReference type="Pfam" id="PF13936">
    <property type="entry name" value="HTH_38"/>
    <property type="match status" value="1"/>
</dbReference>
<dbReference type="SUPFAM" id="SSF46785">
    <property type="entry name" value="Winged helix' DNA-binding domain"/>
    <property type="match status" value="1"/>
</dbReference>
<dbReference type="InterPro" id="IPR000835">
    <property type="entry name" value="HTH_MarR-typ"/>
</dbReference>
<evidence type="ECO:0000313" key="5">
    <source>
        <dbReference type="Proteomes" id="UP001589890"/>
    </source>
</evidence>
<sequence>MPGGRLTQPDRQRIAALLADGLGYAEIARELGRPTSTISREVARNGGPGNYQADRAHQATAQRARRTKPSPAPGTAAAAEDAYGRDAEAAREFQEQFAALMVQTGLPRMAARVLVCLLTTDEGSSTSAELVERLRVSPASISNAVGYLEGLELIYREADPRRRREHYVIYDDVWLRTWKVSARQNAQWAETADRGVEIFGPDTPAGVRLEEMRQFIGRLSEDMAGGPSESARNDALTVTAALVHARTALTPSQLAAALEWPAERVIEALHDAEYNPDLVDPVALRRTSSGAYTAEARPGRLTDLQLKALRG</sequence>
<dbReference type="PANTHER" id="PTHR10948">
    <property type="entry name" value="TRANSPOSASE"/>
    <property type="match status" value="1"/>
</dbReference>
<reference evidence="4 5" key="1">
    <citation type="submission" date="2024-09" db="EMBL/GenBank/DDBJ databases">
        <authorList>
            <person name="Sun Q."/>
            <person name="Mori K."/>
        </authorList>
    </citation>
    <scope>NUCLEOTIDE SEQUENCE [LARGE SCALE GENOMIC DNA]</scope>
    <source>
        <strain evidence="4 5">CGMCC 1.15906</strain>
    </source>
</reference>
<evidence type="ECO:0000256" key="1">
    <source>
        <dbReference type="SAM" id="MobiDB-lite"/>
    </source>
</evidence>
<dbReference type="InterPro" id="IPR009057">
    <property type="entry name" value="Homeodomain-like_sf"/>
</dbReference>
<organism evidence="4 5">
    <name type="scientific">Kribbella deserti</name>
    <dbReference type="NCBI Taxonomy" id="1926257"/>
    <lineage>
        <taxon>Bacteria</taxon>
        <taxon>Bacillati</taxon>
        <taxon>Actinomycetota</taxon>
        <taxon>Actinomycetes</taxon>
        <taxon>Propionibacteriales</taxon>
        <taxon>Kribbellaceae</taxon>
        <taxon>Kribbella</taxon>
    </lineage>
</organism>
<evidence type="ECO:0000259" key="3">
    <source>
        <dbReference type="Pfam" id="PF13936"/>
    </source>
</evidence>
<proteinExistence type="predicted"/>
<dbReference type="RefSeq" id="WP_380051658.1">
    <property type="nucleotide sequence ID" value="NZ_JBHLTC010000030.1"/>
</dbReference>
<dbReference type="InterPro" id="IPR051917">
    <property type="entry name" value="Transposase-Integrase"/>
</dbReference>
<dbReference type="InterPro" id="IPR025246">
    <property type="entry name" value="IS30-like_HTH"/>
</dbReference>
<gene>
    <name evidence="4" type="ORF">ACFFGN_24385</name>
</gene>
<dbReference type="PANTHER" id="PTHR10948:SF23">
    <property type="entry name" value="TRANSPOSASE INSI FOR INSERTION SEQUENCE ELEMENT IS30A-RELATED"/>
    <property type="match status" value="1"/>
</dbReference>
<comment type="caution">
    <text evidence="4">The sequence shown here is derived from an EMBL/GenBank/DDBJ whole genome shotgun (WGS) entry which is preliminary data.</text>
</comment>
<dbReference type="Pfam" id="PF12802">
    <property type="entry name" value="MarR_2"/>
    <property type="match status" value="1"/>
</dbReference>
<dbReference type="EMBL" id="JBHLTC010000030">
    <property type="protein sequence ID" value="MFC0627236.1"/>
    <property type="molecule type" value="Genomic_DNA"/>
</dbReference>
<dbReference type="InterPro" id="IPR036388">
    <property type="entry name" value="WH-like_DNA-bd_sf"/>
</dbReference>
<feature type="domain" description="HTH marR-type" evidence="2">
    <location>
        <begin position="105"/>
        <end position="165"/>
    </location>
</feature>